<dbReference type="InterPro" id="IPR003891">
    <property type="entry name" value="Initiation_fac_eIF4g_MI"/>
</dbReference>
<dbReference type="InterPro" id="IPR016024">
    <property type="entry name" value="ARM-type_fold"/>
</dbReference>
<feature type="region of interest" description="Disordered" evidence="4">
    <location>
        <begin position="1"/>
        <end position="62"/>
    </location>
</feature>
<dbReference type="Gene3D" id="1.25.40.180">
    <property type="match status" value="1"/>
</dbReference>
<feature type="compositionally biased region" description="Acidic residues" evidence="4">
    <location>
        <begin position="126"/>
        <end position="191"/>
    </location>
</feature>
<evidence type="ECO:0000256" key="4">
    <source>
        <dbReference type="SAM" id="MobiDB-lite"/>
    </source>
</evidence>
<accession>A0ABR1FEI4</accession>
<evidence type="ECO:0000313" key="7">
    <source>
        <dbReference type="Proteomes" id="UP001498771"/>
    </source>
</evidence>
<evidence type="ECO:0000259" key="5">
    <source>
        <dbReference type="PROSITE" id="PS51366"/>
    </source>
</evidence>
<feature type="compositionally biased region" description="Basic residues" evidence="4">
    <location>
        <begin position="1"/>
        <end position="20"/>
    </location>
</feature>
<reference evidence="6 7" key="1">
    <citation type="submission" date="2024-03" db="EMBL/GenBank/DDBJ databases">
        <title>Genome-scale model development and genomic sequencing of the oleaginous clade Lipomyces.</title>
        <authorList>
            <consortium name="Lawrence Berkeley National Laboratory"/>
            <person name="Czajka J.J."/>
            <person name="Han Y."/>
            <person name="Kim J."/>
            <person name="Mondo S.J."/>
            <person name="Hofstad B.A."/>
            <person name="Robles A."/>
            <person name="Haridas S."/>
            <person name="Riley R."/>
            <person name="LaButti K."/>
            <person name="Pangilinan J."/>
            <person name="Andreopoulos W."/>
            <person name="Lipzen A."/>
            <person name="Yan J."/>
            <person name="Wang M."/>
            <person name="Ng V."/>
            <person name="Grigoriev I.V."/>
            <person name="Spatafora J.W."/>
            <person name="Magnuson J.K."/>
            <person name="Baker S.E."/>
            <person name="Pomraning K.R."/>
        </authorList>
    </citation>
    <scope>NUCLEOTIDE SEQUENCE [LARGE SCALE GENOMIC DNA]</scope>
    <source>
        <strain evidence="6 7">Phaff 52-87</strain>
    </source>
</reference>
<dbReference type="InterPro" id="IPR003890">
    <property type="entry name" value="MIF4G-like_typ-3"/>
</dbReference>
<dbReference type="SUPFAM" id="SSF48371">
    <property type="entry name" value="ARM repeat"/>
    <property type="match status" value="1"/>
</dbReference>
<comment type="subcellular location">
    <subcellularLocation>
        <location evidence="1">Nucleus</location>
        <location evidence="1">Nucleolus</location>
    </subcellularLocation>
</comment>
<gene>
    <name evidence="6" type="ORF">BZA70DRAFT_273287</name>
</gene>
<dbReference type="InterPro" id="IPR050781">
    <property type="entry name" value="CWC22_splicing_factor"/>
</dbReference>
<feature type="compositionally biased region" description="Low complexity" evidence="4">
    <location>
        <begin position="45"/>
        <end position="57"/>
    </location>
</feature>
<organism evidence="6 7">
    <name type="scientific">Myxozyma melibiosi</name>
    <dbReference type="NCBI Taxonomy" id="54550"/>
    <lineage>
        <taxon>Eukaryota</taxon>
        <taxon>Fungi</taxon>
        <taxon>Dikarya</taxon>
        <taxon>Ascomycota</taxon>
        <taxon>Saccharomycotina</taxon>
        <taxon>Lipomycetes</taxon>
        <taxon>Lipomycetales</taxon>
        <taxon>Lipomycetaceae</taxon>
        <taxon>Myxozyma</taxon>
    </lineage>
</organism>
<feature type="domain" description="MI" evidence="5">
    <location>
        <begin position="540"/>
        <end position="684"/>
    </location>
</feature>
<comment type="similarity">
    <text evidence="2">Belongs to the CWC22 family.</text>
</comment>
<dbReference type="Pfam" id="PF02854">
    <property type="entry name" value="MIF4G"/>
    <property type="match status" value="1"/>
</dbReference>
<dbReference type="EMBL" id="JBBJBU010000001">
    <property type="protein sequence ID" value="KAK7208268.1"/>
    <property type="molecule type" value="Genomic_DNA"/>
</dbReference>
<evidence type="ECO:0000256" key="2">
    <source>
        <dbReference type="ARBA" id="ARBA00006856"/>
    </source>
</evidence>
<name>A0ABR1FEI4_9ASCO</name>
<dbReference type="PANTHER" id="PTHR18034">
    <property type="entry name" value="CELL CYCLE CONTROL PROTEIN CWF22-RELATED"/>
    <property type="match status" value="1"/>
</dbReference>
<dbReference type="RefSeq" id="XP_064771301.1">
    <property type="nucleotide sequence ID" value="XM_064911809.1"/>
</dbReference>
<comment type="caution">
    <text evidence="6">The sequence shown here is derived from an EMBL/GenBank/DDBJ whole genome shotgun (WGS) entry which is preliminary data.</text>
</comment>
<proteinExistence type="inferred from homology"/>
<dbReference type="SMART" id="SM00544">
    <property type="entry name" value="MA3"/>
    <property type="match status" value="1"/>
</dbReference>
<feature type="region of interest" description="Disordered" evidence="4">
    <location>
        <begin position="102"/>
        <end position="225"/>
    </location>
</feature>
<dbReference type="Proteomes" id="UP001498771">
    <property type="component" value="Unassembled WGS sequence"/>
</dbReference>
<dbReference type="Pfam" id="PF02847">
    <property type="entry name" value="MA3"/>
    <property type="match status" value="1"/>
</dbReference>
<sequence>MPRQFNRSHKLPSQRSKPRPPPRPPSAASAVANGKKSAKRRKVGSSKSSDSSAAAADYDPLLKRDEDDILYYSRKLKAKSGKLPRMPEDDGLDSITEGLDLGFLDDMFGSGSKKKSKRASKRAVESSEDEDSEVDEEASAEDGDSDEEIEVDLDSDSEEEEDEDSNDEDDLEEDDSEAEADEADEAQDSEAESAAVQPEVKKRENPYLPPVAATASNGGKYIPPSLRKKMEEASGQSDEARALRRQCHGLLNRLSEANIASIAGEFQQLYMHNARQSVTSTVTSILLEMTAQKSILHDNFVIVYGALVAALYKHVGTDFGAYFIQTLVETFDSHLSDPDKGKECSNLMVMLSQLYTFQVVGCSLIYDFIRVFLSDITELNTELLLKLITNAGSQLRHDDPAALKEIISLLQGAVKKIPPENLNSRTKFLIETVTSWKNNRLTNTSKIASESITRMRKFLGNIPGSAEALRVTLDDIRNVETRGKWWLVGAAWSGDGTAGVRVRDVDMDDNDVDISAVKDILDTAEPDWLALARQQRMNTDIRRAIFVAIMGSEDYVDANERLMSLKLKRVQEREIPRVVLHCCGNEKDFNPFYAYVSAELCKQHSVKKTFQFSLWDYFKELDGDMDEEDDDNDSDDEDTDLRFVGRGEVDEKTRRRKSKNFSKFFAVLVGEGRMGLEIFKNVNFLTSSDEMNEFLQIFFPALVSHIKVRTARQKDRLAGEKALVQLVVKIKDNTVLMKGIEYFLKAKIETKKVSKKSGQEKTDETIKWGVGIICDSIERLERSKEF</sequence>
<protein>
    <recommendedName>
        <fullName evidence="5">MI domain-containing protein</fullName>
    </recommendedName>
</protein>
<keyword evidence="7" id="KW-1185">Reference proteome</keyword>
<evidence type="ECO:0000256" key="1">
    <source>
        <dbReference type="ARBA" id="ARBA00004604"/>
    </source>
</evidence>
<dbReference type="GeneID" id="90037321"/>
<dbReference type="SMART" id="SM00543">
    <property type="entry name" value="MIF4G"/>
    <property type="match status" value="1"/>
</dbReference>
<feature type="region of interest" description="Disordered" evidence="4">
    <location>
        <begin position="78"/>
        <end position="97"/>
    </location>
</feature>
<feature type="compositionally biased region" description="Basic residues" evidence="4">
    <location>
        <begin position="112"/>
        <end position="121"/>
    </location>
</feature>
<dbReference type="PANTHER" id="PTHR18034:SF4">
    <property type="entry name" value="NUCLEOLAR MIF4G DOMAIN-CONTAINING PROTEIN 1"/>
    <property type="match status" value="1"/>
</dbReference>
<dbReference type="PROSITE" id="PS51366">
    <property type="entry name" value="MI"/>
    <property type="match status" value="1"/>
</dbReference>
<evidence type="ECO:0000313" key="6">
    <source>
        <dbReference type="EMBL" id="KAK7208268.1"/>
    </source>
</evidence>
<keyword evidence="3" id="KW-0539">Nucleus</keyword>
<evidence type="ECO:0000256" key="3">
    <source>
        <dbReference type="ARBA" id="ARBA00023242"/>
    </source>
</evidence>